<evidence type="ECO:0000256" key="1">
    <source>
        <dbReference type="ARBA" id="ARBA00023015"/>
    </source>
</evidence>
<evidence type="ECO:0000259" key="4">
    <source>
        <dbReference type="PROSITE" id="PS50949"/>
    </source>
</evidence>
<dbReference type="SMART" id="SM00895">
    <property type="entry name" value="FCD"/>
    <property type="match status" value="1"/>
</dbReference>
<dbReference type="PROSITE" id="PS50949">
    <property type="entry name" value="HTH_GNTR"/>
    <property type="match status" value="1"/>
</dbReference>
<sequence length="243" mass="26002">MSQAVPPLRAAPQVPERTSRAQAVADQLSALIVGNAVRPGDRLGTKEELRHRFGVAAGTLNEAVRLLETRGLVDARPGPRGGIFVAQPSAHIRLSHLILGLGADAMSVADSLEIRSALEVPIAAQAARHITRAQVAELEKIVEEMGELRDRPAEYLRRNWDLHGAIAAASANQLLRTIYVSLLDTAREAVRDIAPDRDFVANFPQNLALHRELVAAVASGEVSRARRAAEAHNAVTADAAAQA</sequence>
<name>A0A552WNS9_9MICO</name>
<protein>
    <submittedName>
        <fullName evidence="5">FadR family transcriptional regulator</fullName>
    </submittedName>
</protein>
<dbReference type="Pfam" id="PF07729">
    <property type="entry name" value="FCD"/>
    <property type="match status" value="1"/>
</dbReference>
<dbReference type="InterPro" id="IPR036390">
    <property type="entry name" value="WH_DNA-bd_sf"/>
</dbReference>
<gene>
    <name evidence="5" type="ORF">FJ693_14370</name>
</gene>
<dbReference type="SUPFAM" id="SSF48008">
    <property type="entry name" value="GntR ligand-binding domain-like"/>
    <property type="match status" value="1"/>
</dbReference>
<dbReference type="Proteomes" id="UP000318693">
    <property type="component" value="Unassembled WGS sequence"/>
</dbReference>
<dbReference type="Gene3D" id="1.10.10.10">
    <property type="entry name" value="Winged helix-like DNA-binding domain superfamily/Winged helix DNA-binding domain"/>
    <property type="match status" value="1"/>
</dbReference>
<dbReference type="InterPro" id="IPR008920">
    <property type="entry name" value="TF_FadR/GntR_C"/>
</dbReference>
<dbReference type="EMBL" id="VJXR01000049">
    <property type="protein sequence ID" value="TRW44249.1"/>
    <property type="molecule type" value="Genomic_DNA"/>
</dbReference>
<dbReference type="InterPro" id="IPR000524">
    <property type="entry name" value="Tscrpt_reg_HTH_GntR"/>
</dbReference>
<organism evidence="5 6">
    <name type="scientific">Georgenia yuyongxinii</name>
    <dbReference type="NCBI Taxonomy" id="2589797"/>
    <lineage>
        <taxon>Bacteria</taxon>
        <taxon>Bacillati</taxon>
        <taxon>Actinomycetota</taxon>
        <taxon>Actinomycetes</taxon>
        <taxon>Micrococcales</taxon>
        <taxon>Bogoriellaceae</taxon>
        <taxon>Georgenia</taxon>
    </lineage>
</organism>
<feature type="domain" description="HTH gntR-type" evidence="4">
    <location>
        <begin position="18"/>
        <end position="88"/>
    </location>
</feature>
<dbReference type="GO" id="GO:0003677">
    <property type="term" value="F:DNA binding"/>
    <property type="evidence" value="ECO:0007669"/>
    <property type="project" value="UniProtKB-KW"/>
</dbReference>
<accession>A0A552WNS9</accession>
<proteinExistence type="predicted"/>
<evidence type="ECO:0000313" key="6">
    <source>
        <dbReference type="Proteomes" id="UP000318693"/>
    </source>
</evidence>
<evidence type="ECO:0000256" key="3">
    <source>
        <dbReference type="ARBA" id="ARBA00023163"/>
    </source>
</evidence>
<evidence type="ECO:0000313" key="5">
    <source>
        <dbReference type="EMBL" id="TRW44249.1"/>
    </source>
</evidence>
<dbReference type="AlphaFoldDB" id="A0A552WNS9"/>
<dbReference type="InterPro" id="IPR036388">
    <property type="entry name" value="WH-like_DNA-bd_sf"/>
</dbReference>
<dbReference type="PANTHER" id="PTHR43537">
    <property type="entry name" value="TRANSCRIPTIONAL REGULATOR, GNTR FAMILY"/>
    <property type="match status" value="1"/>
</dbReference>
<comment type="caution">
    <text evidence="5">The sequence shown here is derived from an EMBL/GenBank/DDBJ whole genome shotgun (WGS) entry which is preliminary data.</text>
</comment>
<keyword evidence="1" id="KW-0805">Transcription regulation</keyword>
<dbReference type="GO" id="GO:0003700">
    <property type="term" value="F:DNA-binding transcription factor activity"/>
    <property type="evidence" value="ECO:0007669"/>
    <property type="project" value="InterPro"/>
</dbReference>
<dbReference type="Pfam" id="PF00392">
    <property type="entry name" value="GntR"/>
    <property type="match status" value="1"/>
</dbReference>
<dbReference type="Gene3D" id="1.20.120.530">
    <property type="entry name" value="GntR ligand-binding domain-like"/>
    <property type="match status" value="1"/>
</dbReference>
<dbReference type="InterPro" id="IPR011711">
    <property type="entry name" value="GntR_C"/>
</dbReference>
<dbReference type="RefSeq" id="WP_143419168.1">
    <property type="nucleotide sequence ID" value="NZ_VJXR01000049.1"/>
</dbReference>
<keyword evidence="6" id="KW-1185">Reference proteome</keyword>
<keyword evidence="2" id="KW-0238">DNA-binding</keyword>
<reference evidence="5 6" key="1">
    <citation type="submission" date="2019-07" db="EMBL/GenBank/DDBJ databases">
        <title>Georgenia wutianyii sp. nov. and Georgenia *** sp. nov. isolated from plateau pika (Ochotona curzoniae) in the Qinghai-Tibet plateau of China.</title>
        <authorList>
            <person name="Tian Z."/>
        </authorList>
    </citation>
    <scope>NUCLEOTIDE SEQUENCE [LARGE SCALE GENOMIC DNA]</scope>
    <source>
        <strain evidence="5 6">Z446</strain>
    </source>
</reference>
<dbReference type="PANTHER" id="PTHR43537:SF5">
    <property type="entry name" value="UXU OPERON TRANSCRIPTIONAL REGULATOR"/>
    <property type="match status" value="1"/>
</dbReference>
<dbReference type="SUPFAM" id="SSF46785">
    <property type="entry name" value="Winged helix' DNA-binding domain"/>
    <property type="match status" value="1"/>
</dbReference>
<dbReference type="SMART" id="SM00345">
    <property type="entry name" value="HTH_GNTR"/>
    <property type="match status" value="1"/>
</dbReference>
<keyword evidence="3" id="KW-0804">Transcription</keyword>
<evidence type="ECO:0000256" key="2">
    <source>
        <dbReference type="ARBA" id="ARBA00023125"/>
    </source>
</evidence>